<dbReference type="Gene3D" id="3.40.50.300">
    <property type="entry name" value="P-loop containing nucleotide triphosphate hydrolases"/>
    <property type="match status" value="1"/>
</dbReference>
<dbReference type="NCBIfam" id="TIGR01313">
    <property type="entry name" value="therm_gnt_kin"/>
    <property type="match status" value="1"/>
</dbReference>
<proteinExistence type="inferred from homology"/>
<name>A0A1R4IPU0_9MICO</name>
<dbReference type="EMBL" id="FUKO01000011">
    <property type="protein sequence ID" value="SJN21674.1"/>
    <property type="molecule type" value="Genomic_DNA"/>
</dbReference>
<dbReference type="CDD" id="cd02021">
    <property type="entry name" value="GntK"/>
    <property type="match status" value="1"/>
</dbReference>
<evidence type="ECO:0000256" key="1">
    <source>
        <dbReference type="ARBA" id="ARBA00004761"/>
    </source>
</evidence>
<dbReference type="Proteomes" id="UP000196320">
    <property type="component" value="Unassembled WGS sequence"/>
</dbReference>
<keyword evidence="4 10" id="KW-0808">Transferase</keyword>
<comment type="catalytic activity">
    <reaction evidence="9 10">
        <text>D-gluconate + ATP = 6-phospho-D-gluconate + ADP + H(+)</text>
        <dbReference type="Rhea" id="RHEA:19433"/>
        <dbReference type="ChEBI" id="CHEBI:15378"/>
        <dbReference type="ChEBI" id="CHEBI:18391"/>
        <dbReference type="ChEBI" id="CHEBI:30616"/>
        <dbReference type="ChEBI" id="CHEBI:58759"/>
        <dbReference type="ChEBI" id="CHEBI:456216"/>
        <dbReference type="EC" id="2.7.1.12"/>
    </reaction>
</comment>
<protein>
    <recommendedName>
        <fullName evidence="3 10">Gluconokinase</fullName>
        <ecNumber evidence="3 10">2.7.1.12</ecNumber>
    </recommendedName>
</protein>
<dbReference type="PANTHER" id="PTHR43442">
    <property type="entry name" value="GLUCONOKINASE-RELATED"/>
    <property type="match status" value="1"/>
</dbReference>
<dbReference type="GO" id="GO:0019521">
    <property type="term" value="P:D-gluconate metabolic process"/>
    <property type="evidence" value="ECO:0007669"/>
    <property type="project" value="UniProtKB-KW"/>
</dbReference>
<dbReference type="GO" id="GO:0046316">
    <property type="term" value="F:gluconokinase activity"/>
    <property type="evidence" value="ECO:0007669"/>
    <property type="project" value="UniProtKB-EC"/>
</dbReference>
<keyword evidence="8" id="KW-0311">Gluconate utilization</keyword>
<dbReference type="OrthoDB" id="9795716at2"/>
<dbReference type="FunFam" id="3.40.50.300:FF:000522">
    <property type="entry name" value="Gluconokinase"/>
    <property type="match status" value="1"/>
</dbReference>
<reference evidence="11 12" key="1">
    <citation type="submission" date="2017-02" db="EMBL/GenBank/DDBJ databases">
        <authorList>
            <person name="Peterson S.W."/>
        </authorList>
    </citation>
    <scope>NUCLEOTIDE SEQUENCE [LARGE SCALE GENOMIC DNA]</scope>
    <source>
        <strain evidence="11 12">B Mb 05.01</strain>
    </source>
</reference>
<dbReference type="AlphaFoldDB" id="A0A1R4IPU0"/>
<sequence>MTPDAQPETPIVVMGVSGVGKTTLGKLLAERLGMPFIDADDLHSAANIAKMSAGNPLTDEDRAPWLDRVGDTLAAFPTPVIACSALKDAYRDALRAKAPTTQFIELTATPEKIAEMAAGRTGHFMPTSLLSSQLDTLEPLDPDENGMIVTVDAPPEELADRVLTRLRQK</sequence>
<evidence type="ECO:0000256" key="5">
    <source>
        <dbReference type="ARBA" id="ARBA00022741"/>
    </source>
</evidence>
<evidence type="ECO:0000313" key="12">
    <source>
        <dbReference type="Proteomes" id="UP000196320"/>
    </source>
</evidence>
<organism evidence="11 12">
    <name type="scientific">Microbacterium esteraromaticum</name>
    <dbReference type="NCBI Taxonomy" id="57043"/>
    <lineage>
        <taxon>Bacteria</taxon>
        <taxon>Bacillati</taxon>
        <taxon>Actinomycetota</taxon>
        <taxon>Actinomycetes</taxon>
        <taxon>Micrococcales</taxon>
        <taxon>Microbacteriaceae</taxon>
        <taxon>Microbacterium</taxon>
    </lineage>
</organism>
<evidence type="ECO:0000256" key="6">
    <source>
        <dbReference type="ARBA" id="ARBA00022777"/>
    </source>
</evidence>
<gene>
    <name evidence="11" type="ORF">FM104_03260</name>
</gene>
<keyword evidence="7 10" id="KW-0067">ATP-binding</keyword>
<dbReference type="GO" id="GO:0005737">
    <property type="term" value="C:cytoplasm"/>
    <property type="evidence" value="ECO:0007669"/>
    <property type="project" value="TreeGrafter"/>
</dbReference>
<evidence type="ECO:0000256" key="9">
    <source>
        <dbReference type="ARBA" id="ARBA00048090"/>
    </source>
</evidence>
<evidence type="ECO:0000256" key="7">
    <source>
        <dbReference type="ARBA" id="ARBA00022840"/>
    </source>
</evidence>
<dbReference type="RefSeq" id="WP_087130023.1">
    <property type="nucleotide sequence ID" value="NZ_FUKO01000011.1"/>
</dbReference>
<evidence type="ECO:0000256" key="10">
    <source>
        <dbReference type="RuleBase" id="RU363066"/>
    </source>
</evidence>
<dbReference type="SUPFAM" id="SSF52540">
    <property type="entry name" value="P-loop containing nucleoside triphosphate hydrolases"/>
    <property type="match status" value="1"/>
</dbReference>
<keyword evidence="6 10" id="KW-0418">Kinase</keyword>
<evidence type="ECO:0000256" key="4">
    <source>
        <dbReference type="ARBA" id="ARBA00022679"/>
    </source>
</evidence>
<comment type="pathway">
    <text evidence="1">Carbohydrate acid metabolism.</text>
</comment>
<evidence type="ECO:0000256" key="2">
    <source>
        <dbReference type="ARBA" id="ARBA00008420"/>
    </source>
</evidence>
<dbReference type="GO" id="GO:0005524">
    <property type="term" value="F:ATP binding"/>
    <property type="evidence" value="ECO:0007669"/>
    <property type="project" value="UniProtKB-KW"/>
</dbReference>
<dbReference type="InterPro" id="IPR006001">
    <property type="entry name" value="Therm_gnt_kin"/>
</dbReference>
<keyword evidence="12" id="KW-1185">Reference proteome</keyword>
<dbReference type="InterPro" id="IPR027417">
    <property type="entry name" value="P-loop_NTPase"/>
</dbReference>
<evidence type="ECO:0000256" key="8">
    <source>
        <dbReference type="ARBA" id="ARBA00023064"/>
    </source>
</evidence>
<evidence type="ECO:0000313" key="11">
    <source>
        <dbReference type="EMBL" id="SJN21674.1"/>
    </source>
</evidence>
<dbReference type="InterPro" id="IPR031322">
    <property type="entry name" value="Shikimate/glucono_kinase"/>
</dbReference>
<accession>A0A1R4IPU0</accession>
<dbReference type="Pfam" id="PF01202">
    <property type="entry name" value="SKI"/>
    <property type="match status" value="1"/>
</dbReference>
<keyword evidence="5 10" id="KW-0547">Nucleotide-binding</keyword>
<comment type="similarity">
    <text evidence="2 10">Belongs to the gluconokinase GntK/GntV family.</text>
</comment>
<dbReference type="PANTHER" id="PTHR43442:SF3">
    <property type="entry name" value="GLUCONOKINASE-RELATED"/>
    <property type="match status" value="1"/>
</dbReference>
<evidence type="ECO:0000256" key="3">
    <source>
        <dbReference type="ARBA" id="ARBA00012054"/>
    </source>
</evidence>
<dbReference type="EC" id="2.7.1.12" evidence="3 10"/>